<evidence type="ECO:0000313" key="2">
    <source>
        <dbReference type="Proteomes" id="UP000191901"/>
    </source>
</evidence>
<evidence type="ECO:0000313" key="1">
    <source>
        <dbReference type="EMBL" id="ASC73014.1"/>
    </source>
</evidence>
<name>A0A1Z3HRR4_9CYAN</name>
<organism evidence="1 2">
    <name type="scientific">Halomicronema hongdechloris C2206</name>
    <dbReference type="NCBI Taxonomy" id="1641165"/>
    <lineage>
        <taxon>Bacteria</taxon>
        <taxon>Bacillati</taxon>
        <taxon>Cyanobacteriota</taxon>
        <taxon>Cyanophyceae</taxon>
        <taxon>Nodosilineales</taxon>
        <taxon>Nodosilineaceae</taxon>
        <taxon>Halomicronema</taxon>
    </lineage>
</organism>
<dbReference type="EMBL" id="CP021983">
    <property type="protein sequence ID" value="ASC73014.1"/>
    <property type="molecule type" value="Genomic_DNA"/>
</dbReference>
<keyword evidence="2" id="KW-1185">Reference proteome</keyword>
<reference evidence="1 2" key="1">
    <citation type="journal article" date="2016" name="Biochim. Biophys. Acta">
        <title>Characterization of red-shifted phycobilisomes isolated from the chlorophyll f-containing cyanobacterium Halomicronema hongdechloris.</title>
        <authorList>
            <person name="Li Y."/>
            <person name="Lin Y."/>
            <person name="Garvey C.J."/>
            <person name="Birch D."/>
            <person name="Corkery R.W."/>
            <person name="Loughlin P.C."/>
            <person name="Scheer H."/>
            <person name="Willows R.D."/>
            <person name="Chen M."/>
        </authorList>
    </citation>
    <scope>NUCLEOTIDE SEQUENCE [LARGE SCALE GENOMIC DNA]</scope>
    <source>
        <strain evidence="1 2">C2206</strain>
    </source>
</reference>
<dbReference type="KEGG" id="hhg:XM38_039760"/>
<accession>A0A1Z3HRR4</accession>
<protein>
    <submittedName>
        <fullName evidence="1">Uncharacterized protein</fullName>
    </submittedName>
</protein>
<dbReference type="RefSeq" id="WP_137455172.1">
    <property type="nucleotide sequence ID" value="NZ_CP021983.2"/>
</dbReference>
<dbReference type="AlphaFoldDB" id="A0A1Z3HRR4"/>
<gene>
    <name evidence="1" type="ORF">XM38_039760</name>
</gene>
<sequence length="288" mass="31729">MSQNLRSPASASPKLRPSSGFPAVSERLLEAFGLQPPLGLRPYGLAVEDLDIEFSQPLRPQLEIDVLAACTRDAQGSDIDPEFFWHLGVSQRTAALLKLVALEVGPTLTMTVTCPQESCQQTMEVAIALAALEQLQANASQDMTTVSLGQQQLRLRRPTGQDQLAWLTQASQGQPPAPETMVYALLVDPPAETELPPAWPDLDQALDQLDPLVNFSLAVTCPHCGQSAQPAIDLGAWALQALQRVQQRLIETVHHLACHYHWSEATILALPAWRRHRYLTLIDREPVY</sequence>
<dbReference type="OrthoDB" id="283948at2"/>
<dbReference type="Proteomes" id="UP000191901">
    <property type="component" value="Chromosome"/>
</dbReference>
<proteinExistence type="predicted"/>